<evidence type="ECO:0000256" key="4">
    <source>
        <dbReference type="ARBA" id="ARBA00004265"/>
    </source>
</evidence>
<reference evidence="15 16" key="1">
    <citation type="submission" date="2016-06" db="EMBL/GenBank/DDBJ databases">
        <title>The Draft Genome Sequence and Annotation of the Desert Woodrat Neotoma lepida.</title>
        <authorList>
            <person name="Campbell M."/>
            <person name="Oakeson K.F."/>
            <person name="Yandell M."/>
            <person name="Halpert J.R."/>
            <person name="Dearing D."/>
        </authorList>
    </citation>
    <scope>NUCLEOTIDE SEQUENCE [LARGE SCALE GENOMIC DNA]</scope>
    <source>
        <strain evidence="15">417</strain>
        <tissue evidence="15">Liver</tissue>
    </source>
</reference>
<protein>
    <recommendedName>
        <fullName evidence="5 13">Phosphatidylinositol-4,5-bisphosphate 4-phosphatase</fullName>
        <ecNumber evidence="5 13">3.1.3.78</ecNumber>
    </recommendedName>
</protein>
<name>A0A1A6HDF4_NEOLE</name>
<evidence type="ECO:0000256" key="6">
    <source>
        <dbReference type="ARBA" id="ARBA00022692"/>
    </source>
</evidence>
<evidence type="ECO:0000256" key="10">
    <source>
        <dbReference type="ARBA" id="ARBA00023098"/>
    </source>
</evidence>
<dbReference type="PANTHER" id="PTHR21014">
    <property type="entry name" value="PHOSPHATIDYLINOSITOL-4,5-BISPHOSPHATE 4-PHOSPHATASE"/>
    <property type="match status" value="1"/>
</dbReference>
<evidence type="ECO:0000256" key="13">
    <source>
        <dbReference type="RuleBase" id="RU365008"/>
    </source>
</evidence>
<keyword evidence="9" id="KW-1133">Transmembrane helix</keyword>
<evidence type="ECO:0000313" key="16">
    <source>
        <dbReference type="Proteomes" id="UP000092124"/>
    </source>
</evidence>
<evidence type="ECO:0000256" key="8">
    <source>
        <dbReference type="ARBA" id="ARBA00022801"/>
    </source>
</evidence>
<dbReference type="Proteomes" id="UP000092124">
    <property type="component" value="Unassembled WGS sequence"/>
</dbReference>
<comment type="function">
    <text evidence="13">Catalyzes the hydrolysis of phosphatidylinositol-4,5-bisphosphate (PtdIns-4,5-P2) to phosphatidylinositol-4-phosphate (PtdIns-4-P).</text>
</comment>
<evidence type="ECO:0000256" key="11">
    <source>
        <dbReference type="ARBA" id="ARBA00023136"/>
    </source>
</evidence>
<evidence type="ECO:0000256" key="9">
    <source>
        <dbReference type="ARBA" id="ARBA00022989"/>
    </source>
</evidence>
<comment type="caution">
    <text evidence="15">The sequence shown here is derived from an EMBL/GenBank/DDBJ whole genome shotgun (WGS) entry which is preliminary data.</text>
</comment>
<organism evidence="15 16">
    <name type="scientific">Neotoma lepida</name>
    <name type="common">Desert woodrat</name>
    <dbReference type="NCBI Taxonomy" id="56216"/>
    <lineage>
        <taxon>Eukaryota</taxon>
        <taxon>Metazoa</taxon>
        <taxon>Chordata</taxon>
        <taxon>Craniata</taxon>
        <taxon>Vertebrata</taxon>
        <taxon>Euteleostomi</taxon>
        <taxon>Mammalia</taxon>
        <taxon>Eutheria</taxon>
        <taxon>Euarchontoglires</taxon>
        <taxon>Glires</taxon>
        <taxon>Rodentia</taxon>
        <taxon>Myomorpha</taxon>
        <taxon>Muroidea</taxon>
        <taxon>Cricetidae</taxon>
        <taxon>Neotominae</taxon>
        <taxon>Neotoma</taxon>
    </lineage>
</organism>
<dbReference type="GO" id="GO:0030670">
    <property type="term" value="C:phagocytic vesicle membrane"/>
    <property type="evidence" value="ECO:0007669"/>
    <property type="project" value="UniProtKB-SubCell"/>
</dbReference>
<dbReference type="PANTHER" id="PTHR21014:SF5">
    <property type="entry name" value="TYPE 2 PHOSPHATIDYLINOSITOL 4,5-BISPHOSPHATE 4-PHOSPHATASE"/>
    <property type="match status" value="1"/>
</dbReference>
<evidence type="ECO:0000256" key="7">
    <source>
        <dbReference type="ARBA" id="ARBA00022753"/>
    </source>
</evidence>
<proteinExistence type="predicted"/>
<dbReference type="EC" id="3.1.3.78" evidence="5 13"/>
<keyword evidence="10" id="KW-0443">Lipid metabolism</keyword>
<evidence type="ECO:0000256" key="5">
    <source>
        <dbReference type="ARBA" id="ARBA00012936"/>
    </source>
</evidence>
<gene>
    <name evidence="15" type="ORF">A6R68_17597</name>
</gene>
<comment type="subcellular location">
    <subcellularLocation>
        <location evidence="4">Cytoplasmic vesicle</location>
        <location evidence="4">Phagosome membrane</location>
        <topology evidence="4">Multi-pass membrane protein</topology>
    </subcellularLocation>
    <subcellularLocation>
        <location evidence="2 13">Late endosome membrane</location>
        <topology evidence="2 13">Multi-pass membrane protein</topology>
    </subcellularLocation>
    <subcellularLocation>
        <location evidence="3 13">Lysosome membrane</location>
        <topology evidence="3 13">Multi-pass membrane protein</topology>
    </subcellularLocation>
</comment>
<keyword evidence="11" id="KW-0472">Membrane</keyword>
<dbReference type="GO" id="GO:0046856">
    <property type="term" value="P:phosphatidylinositol dephosphorylation"/>
    <property type="evidence" value="ECO:0007669"/>
    <property type="project" value="InterPro"/>
</dbReference>
<keyword evidence="12 13" id="KW-0458">Lysosome</keyword>
<keyword evidence="7 13" id="KW-0967">Endosome</keyword>
<dbReference type="GO" id="GO:0031902">
    <property type="term" value="C:late endosome membrane"/>
    <property type="evidence" value="ECO:0007669"/>
    <property type="project" value="UniProtKB-SubCell"/>
</dbReference>
<keyword evidence="16" id="KW-1185">Reference proteome</keyword>
<dbReference type="AlphaFoldDB" id="A0A1A6HDF4"/>
<keyword evidence="6" id="KW-0812">Transmembrane</keyword>
<keyword evidence="8 13" id="KW-0378">Hydrolase</keyword>
<evidence type="ECO:0000256" key="2">
    <source>
        <dbReference type="ARBA" id="ARBA00004107"/>
    </source>
</evidence>
<sequence>MESLWNLALSAEAGQDPPPCAKTGPGVPLGSKKPTPALGTDPHILPDYRSTIASPGASGVPVINCRVCQSLINLDGKLHQHVVKCTVCNEAT</sequence>
<accession>A0A1A6HDF4</accession>
<feature type="region of interest" description="Disordered" evidence="14">
    <location>
        <begin position="1"/>
        <end position="42"/>
    </location>
</feature>
<evidence type="ECO:0000256" key="3">
    <source>
        <dbReference type="ARBA" id="ARBA00004155"/>
    </source>
</evidence>
<comment type="catalytic activity">
    <reaction evidence="1 13">
        <text>a 1,2-diacyl-sn-glycero-3-phospho-(1D-myo-inositol-4,5-bisphosphate) + H2O = a 1,2-diacyl-sn-glycero-3-phospho-(1D-myo-inositol-5-phosphate) + phosphate</text>
        <dbReference type="Rhea" id="RHEA:25674"/>
        <dbReference type="ChEBI" id="CHEBI:15377"/>
        <dbReference type="ChEBI" id="CHEBI:43474"/>
        <dbReference type="ChEBI" id="CHEBI:57795"/>
        <dbReference type="ChEBI" id="CHEBI:58456"/>
        <dbReference type="EC" id="3.1.3.78"/>
    </reaction>
</comment>
<dbReference type="Pfam" id="PF09788">
    <property type="entry name" value="Tmemb_55A"/>
    <property type="match status" value="1"/>
</dbReference>
<dbReference type="OrthoDB" id="9939933at2759"/>
<evidence type="ECO:0000256" key="1">
    <source>
        <dbReference type="ARBA" id="ARBA00001261"/>
    </source>
</evidence>
<evidence type="ECO:0000256" key="14">
    <source>
        <dbReference type="SAM" id="MobiDB-lite"/>
    </source>
</evidence>
<dbReference type="GO" id="GO:0005765">
    <property type="term" value="C:lysosomal membrane"/>
    <property type="evidence" value="ECO:0007669"/>
    <property type="project" value="UniProtKB-SubCell"/>
</dbReference>
<evidence type="ECO:0000313" key="15">
    <source>
        <dbReference type="EMBL" id="OBS75950.1"/>
    </source>
</evidence>
<dbReference type="GO" id="GO:0005886">
    <property type="term" value="C:plasma membrane"/>
    <property type="evidence" value="ECO:0007669"/>
    <property type="project" value="TreeGrafter"/>
</dbReference>
<dbReference type="InterPro" id="IPR019178">
    <property type="entry name" value="PtdIns-P2-Ptase"/>
</dbReference>
<dbReference type="EMBL" id="LZPO01035137">
    <property type="protein sequence ID" value="OBS75950.1"/>
    <property type="molecule type" value="Genomic_DNA"/>
</dbReference>
<feature type="non-terminal residue" evidence="15">
    <location>
        <position position="92"/>
    </location>
</feature>
<evidence type="ECO:0000256" key="12">
    <source>
        <dbReference type="ARBA" id="ARBA00023228"/>
    </source>
</evidence>
<dbReference type="STRING" id="56216.A0A1A6HDF4"/>
<dbReference type="GO" id="GO:0034597">
    <property type="term" value="F:phosphatidylinositol-4,5-bisphosphate 4-phosphatase activity"/>
    <property type="evidence" value="ECO:0007669"/>
    <property type="project" value="UniProtKB-EC"/>
</dbReference>